<keyword evidence="3" id="KW-0274">FAD</keyword>
<feature type="domain" description="RsdA/BaiN/AoA(So)-like Rossmann fold-like" evidence="4">
    <location>
        <begin position="1"/>
        <end position="390"/>
    </location>
</feature>
<gene>
    <name evidence="6" type="ORF">SAMN04488588_2036</name>
</gene>
<dbReference type="PRINTS" id="PR00368">
    <property type="entry name" value="FADPNR"/>
</dbReference>
<dbReference type="NCBIfam" id="TIGR00275">
    <property type="entry name" value="aminoacetone oxidase family FAD-binding enzyme"/>
    <property type="match status" value="1"/>
</dbReference>
<evidence type="ECO:0008006" key="8">
    <source>
        <dbReference type="Google" id="ProtNLM"/>
    </source>
</evidence>
<dbReference type="Pfam" id="PF03486">
    <property type="entry name" value="HI0933_like"/>
    <property type="match status" value="1"/>
</dbReference>
<sequence length="394" mass="44928">MIVIGTGPAGLFAAANIKDKKVLILEKNKEVGKKLLISGTGQCNLTHDGKIYEFFDKYGDKKNYMKKILKRFTNEDVINFFEERGLVFVKDKNGKYFPKSMRAKDVLNILLEEISKNGHEIKTDSKVVKIAKGDFFRVFTKDEEYNSRSVLIATGGKSYPRLGTSGDGYKFAEYFEHNVVEPKPALTPVKIKNFDLQVLSGTSFNDVKIKIKGKDVKNSGDLLITHLGFSGPAIIDFSRYIYNDDVLQVSFLNFKNKDVFREDFWNKLKKYQNETIFSVLKKYDLTKKFILKMLNDLNIEEKTFCGNLNKEKRNFVVDYLIDHEYYVDELFGYDQAMVTAGGIDLKEIDVKTMMSKKVDGLFFAGEVLDVDGNTGGYNIQFALTTGKIVSECFK</sequence>
<dbReference type="InterPro" id="IPR023166">
    <property type="entry name" value="BaiN-like_dom_sf"/>
</dbReference>
<dbReference type="Proteomes" id="UP000199322">
    <property type="component" value="Unassembled WGS sequence"/>
</dbReference>
<dbReference type="PANTHER" id="PTHR42887:SF2">
    <property type="entry name" value="OS12G0638800 PROTEIN"/>
    <property type="match status" value="1"/>
</dbReference>
<evidence type="ECO:0000256" key="3">
    <source>
        <dbReference type="ARBA" id="ARBA00022827"/>
    </source>
</evidence>
<keyword evidence="2" id="KW-0285">Flavoprotein</keyword>
<dbReference type="InterPro" id="IPR036188">
    <property type="entry name" value="FAD/NAD-bd_sf"/>
</dbReference>
<dbReference type="PANTHER" id="PTHR42887">
    <property type="entry name" value="OS12G0638800 PROTEIN"/>
    <property type="match status" value="1"/>
</dbReference>
<organism evidence="6 7">
    <name type="scientific">Geotoga petraea</name>
    <dbReference type="NCBI Taxonomy" id="28234"/>
    <lineage>
        <taxon>Bacteria</taxon>
        <taxon>Thermotogati</taxon>
        <taxon>Thermotogota</taxon>
        <taxon>Thermotogae</taxon>
        <taxon>Petrotogales</taxon>
        <taxon>Petrotogaceae</taxon>
        <taxon>Geotoga</taxon>
    </lineage>
</organism>
<dbReference type="AlphaFoldDB" id="A0A1G6QD57"/>
<evidence type="ECO:0000313" key="6">
    <source>
        <dbReference type="EMBL" id="SDC89605.1"/>
    </source>
</evidence>
<dbReference type="SUPFAM" id="SSF160996">
    <property type="entry name" value="HI0933 insert domain-like"/>
    <property type="match status" value="1"/>
</dbReference>
<dbReference type="Gene3D" id="2.40.30.10">
    <property type="entry name" value="Translation factors"/>
    <property type="match status" value="1"/>
</dbReference>
<evidence type="ECO:0000256" key="1">
    <source>
        <dbReference type="ARBA" id="ARBA00001974"/>
    </source>
</evidence>
<dbReference type="Pfam" id="PF22780">
    <property type="entry name" value="HI0933_like_1st"/>
    <property type="match status" value="1"/>
</dbReference>
<evidence type="ECO:0000259" key="4">
    <source>
        <dbReference type="Pfam" id="PF03486"/>
    </source>
</evidence>
<reference evidence="6 7" key="1">
    <citation type="submission" date="2016-10" db="EMBL/GenBank/DDBJ databases">
        <authorList>
            <person name="de Groot N.N."/>
        </authorList>
    </citation>
    <scope>NUCLEOTIDE SEQUENCE [LARGE SCALE GENOMIC DNA]</scope>
    <source>
        <strain evidence="6 7">WG14</strain>
    </source>
</reference>
<feature type="domain" description="RsdA/BaiN/AoA(So)-like insert" evidence="5">
    <location>
        <begin position="183"/>
        <end position="338"/>
    </location>
</feature>
<evidence type="ECO:0000313" key="7">
    <source>
        <dbReference type="Proteomes" id="UP000199322"/>
    </source>
</evidence>
<dbReference type="Gene3D" id="3.50.50.60">
    <property type="entry name" value="FAD/NAD(P)-binding domain"/>
    <property type="match status" value="1"/>
</dbReference>
<dbReference type="EMBL" id="FMYV01000011">
    <property type="protein sequence ID" value="SDC89605.1"/>
    <property type="molecule type" value="Genomic_DNA"/>
</dbReference>
<dbReference type="SUPFAM" id="SSF51905">
    <property type="entry name" value="FAD/NAD(P)-binding domain"/>
    <property type="match status" value="1"/>
</dbReference>
<accession>A0A1G6QD57</accession>
<evidence type="ECO:0000256" key="2">
    <source>
        <dbReference type="ARBA" id="ARBA00022630"/>
    </source>
</evidence>
<dbReference type="Gene3D" id="1.10.8.260">
    <property type="entry name" value="HI0933 insert domain-like"/>
    <property type="match status" value="1"/>
</dbReference>
<dbReference type="RefSeq" id="WP_176759907.1">
    <property type="nucleotide sequence ID" value="NZ_FMYV01000011.1"/>
</dbReference>
<evidence type="ECO:0000259" key="5">
    <source>
        <dbReference type="Pfam" id="PF22780"/>
    </source>
</evidence>
<proteinExistence type="predicted"/>
<comment type="cofactor">
    <cofactor evidence="1">
        <name>FAD</name>
        <dbReference type="ChEBI" id="CHEBI:57692"/>
    </cofactor>
</comment>
<protein>
    <recommendedName>
        <fullName evidence="8">NAD(P)/FAD-dependent oxidoreductase</fullName>
    </recommendedName>
</protein>
<dbReference type="InterPro" id="IPR055178">
    <property type="entry name" value="RsdA/BaiN/AoA(So)-like_dom"/>
</dbReference>
<name>A0A1G6QD57_9BACT</name>
<dbReference type="InterPro" id="IPR004792">
    <property type="entry name" value="BaiN-like"/>
</dbReference>
<keyword evidence="7" id="KW-1185">Reference proteome</keyword>
<dbReference type="InterPro" id="IPR057661">
    <property type="entry name" value="RsdA/BaiN/AoA(So)_Rossmann"/>
</dbReference>